<feature type="domain" description="Myb-like DNA-binding" evidence="2">
    <location>
        <begin position="8"/>
        <end position="54"/>
    </location>
</feature>
<dbReference type="InterPro" id="IPR054505">
    <property type="entry name" value="Myb_DNA-bind_8"/>
</dbReference>
<evidence type="ECO:0000256" key="1">
    <source>
        <dbReference type="SAM" id="MobiDB-lite"/>
    </source>
</evidence>
<gene>
    <name evidence="3" type="ORF">LY89DRAFT_726300</name>
</gene>
<feature type="compositionally biased region" description="Acidic residues" evidence="1">
    <location>
        <begin position="138"/>
        <end position="147"/>
    </location>
</feature>
<dbReference type="EMBL" id="KQ947443">
    <property type="protein sequence ID" value="KUJ06901.1"/>
    <property type="molecule type" value="Genomic_DNA"/>
</dbReference>
<name>A0A132B3I5_MOLSC</name>
<dbReference type="KEGG" id="psco:LY89DRAFT_726300"/>
<accession>A0A132B3I5</accession>
<dbReference type="OrthoDB" id="3944408at2759"/>
<feature type="compositionally biased region" description="Basic and acidic residues" evidence="1">
    <location>
        <begin position="107"/>
        <end position="123"/>
    </location>
</feature>
<proteinExistence type="predicted"/>
<protein>
    <recommendedName>
        <fullName evidence="2">Myb-like DNA-binding domain-containing protein</fullName>
    </recommendedName>
</protein>
<dbReference type="RefSeq" id="XP_018061256.1">
    <property type="nucleotide sequence ID" value="XM_018219044.1"/>
</dbReference>
<dbReference type="Proteomes" id="UP000070700">
    <property type="component" value="Unassembled WGS sequence"/>
</dbReference>
<feature type="region of interest" description="Disordered" evidence="1">
    <location>
        <begin position="88"/>
        <end position="151"/>
    </location>
</feature>
<dbReference type="Pfam" id="PF22980">
    <property type="entry name" value="Myb_DNA-bind_8"/>
    <property type="match status" value="1"/>
</dbReference>
<sequence>MPSKIQLDENLWFLYICLQKSDMKSIDFTAVGAATSLKPPAARMRYTRLRRQIESGTLIGTHGTPFSSPAIPEDEKKIKGTLKVSYAPLPGDFPLLTRPQKRKRTIKKEPSNEEPEEDKKIKAEQSSGYESDSSGMETDSEESEDEMPLAKLIFCRWEAGRDGARVRT</sequence>
<evidence type="ECO:0000313" key="4">
    <source>
        <dbReference type="Proteomes" id="UP000070700"/>
    </source>
</evidence>
<evidence type="ECO:0000259" key="2">
    <source>
        <dbReference type="Pfam" id="PF22980"/>
    </source>
</evidence>
<keyword evidence="4" id="KW-1185">Reference proteome</keyword>
<dbReference type="GeneID" id="28828770"/>
<dbReference type="InParanoid" id="A0A132B3I5"/>
<evidence type="ECO:0000313" key="3">
    <source>
        <dbReference type="EMBL" id="KUJ06901.1"/>
    </source>
</evidence>
<dbReference type="AlphaFoldDB" id="A0A132B3I5"/>
<organism evidence="3 4">
    <name type="scientific">Mollisia scopiformis</name>
    <name type="common">Conifer needle endophyte fungus</name>
    <name type="synonym">Phialocephala scopiformis</name>
    <dbReference type="NCBI Taxonomy" id="149040"/>
    <lineage>
        <taxon>Eukaryota</taxon>
        <taxon>Fungi</taxon>
        <taxon>Dikarya</taxon>
        <taxon>Ascomycota</taxon>
        <taxon>Pezizomycotina</taxon>
        <taxon>Leotiomycetes</taxon>
        <taxon>Helotiales</taxon>
        <taxon>Mollisiaceae</taxon>
        <taxon>Mollisia</taxon>
    </lineage>
</organism>
<reference evidence="3 4" key="1">
    <citation type="submission" date="2015-10" db="EMBL/GenBank/DDBJ databases">
        <title>Full genome of DAOMC 229536 Phialocephala scopiformis, a fungal endophyte of spruce producing the potent anti-insectan compound rugulosin.</title>
        <authorList>
            <consortium name="DOE Joint Genome Institute"/>
            <person name="Walker A.K."/>
            <person name="Frasz S.L."/>
            <person name="Seifert K.A."/>
            <person name="Miller J.D."/>
            <person name="Mondo S.J."/>
            <person name="Labutti K."/>
            <person name="Lipzen A."/>
            <person name="Dockter R."/>
            <person name="Kennedy M."/>
            <person name="Grigoriev I.V."/>
            <person name="Spatafora J.W."/>
        </authorList>
    </citation>
    <scope>NUCLEOTIDE SEQUENCE [LARGE SCALE GENOMIC DNA]</scope>
    <source>
        <strain evidence="3 4">CBS 120377</strain>
    </source>
</reference>